<dbReference type="InterPro" id="IPR003660">
    <property type="entry name" value="HAMP_dom"/>
</dbReference>
<dbReference type="EMBL" id="WBKO01000001">
    <property type="protein sequence ID" value="MDV2480914.1"/>
    <property type="molecule type" value="Genomic_DNA"/>
</dbReference>
<proteinExistence type="predicted"/>
<accession>A0ABU3WYN8</accession>
<dbReference type="PROSITE" id="PS50885">
    <property type="entry name" value="HAMP"/>
    <property type="match status" value="1"/>
</dbReference>
<dbReference type="InterPro" id="IPR004358">
    <property type="entry name" value="Sig_transdc_His_kin-like_C"/>
</dbReference>
<dbReference type="EC" id="2.7.13.3" evidence="2"/>
<feature type="domain" description="Histidine kinase" evidence="10">
    <location>
        <begin position="518"/>
        <end position="625"/>
    </location>
</feature>
<keyword evidence="4" id="KW-0808">Transferase</keyword>
<dbReference type="SMART" id="SM00387">
    <property type="entry name" value="HATPase_c"/>
    <property type="match status" value="1"/>
</dbReference>
<dbReference type="GO" id="GO:0016301">
    <property type="term" value="F:kinase activity"/>
    <property type="evidence" value="ECO:0007669"/>
    <property type="project" value="UniProtKB-KW"/>
</dbReference>
<dbReference type="InterPro" id="IPR036890">
    <property type="entry name" value="HATPase_C_sf"/>
</dbReference>
<dbReference type="PRINTS" id="PR00344">
    <property type="entry name" value="BCTRLSENSOR"/>
</dbReference>
<comment type="catalytic activity">
    <reaction evidence="1">
        <text>ATP + protein L-histidine = ADP + protein N-phospho-L-histidine.</text>
        <dbReference type="EC" id="2.7.13.3"/>
    </reaction>
</comment>
<evidence type="ECO:0000313" key="13">
    <source>
        <dbReference type="Proteomes" id="UP001281203"/>
    </source>
</evidence>
<dbReference type="InterPro" id="IPR005467">
    <property type="entry name" value="His_kinase_dom"/>
</dbReference>
<keyword evidence="9" id="KW-1133">Transmembrane helix</keyword>
<evidence type="ECO:0000256" key="4">
    <source>
        <dbReference type="ARBA" id="ARBA00022679"/>
    </source>
</evidence>
<sequence>MAAKRAARPSLPFMVYLLLAIVLAMGPVVCLISCIDYIGVQQGLEANAEEFREQTEYGAILSLSLVDAGLKLFDGTLDREMEEAFGPVLAEYERTGGDPARMDLLRVKEALGGGMDVYIINESGVIEYTTYLPDLGCDFREYPSFYDRITEIRLGETFAADRVVAGIATGEFRKYAYLPSPDHRYLFELGLAESEFRRYRTTLKYGDAVRDLVNLNPGIREIRIFDCMGTRVTGKAHPDDDHRLLLVRQAYREKTTLEEVNATAGELTRYLFVDLSDSDYASDMSMIVELTYSTKAADEKIADLFARQVGVLLVGFVLISCLSAFAVHVLARPVRNLVEDVDAVARGDLSHPIRVDGSEEFVRLGESVSAMVGALKETMQKLRASEEEIIRRSHTLEEEVRERTADLEESNRMATLFLDIMRHDINNANNVANLYSDLLLTEIEGQPEAELLRKAKIGLAKSIEIVRNVNTIQHIQGGLLSPSPVDLDLVIRREIEQSPGARIAYTGSTAVVLADDLLSEVFANLIGNAVKFGGPEIGIAIRVEEHGEEVVISVEDDGPGIPDAVKPRLFDRLSRGTHRAAGTGLGLYICRMLVERYGGRIWAEDRVEGRPECGAAIRFTLRKAGAGGGR</sequence>
<dbReference type="CDD" id="cd00075">
    <property type="entry name" value="HATPase"/>
    <property type="match status" value="1"/>
</dbReference>
<dbReference type="InterPro" id="IPR050351">
    <property type="entry name" value="BphY/WalK/GraS-like"/>
</dbReference>
<keyword evidence="9" id="KW-0472">Membrane</keyword>
<dbReference type="PANTHER" id="PTHR42878">
    <property type="entry name" value="TWO-COMPONENT HISTIDINE KINASE"/>
    <property type="match status" value="1"/>
</dbReference>
<evidence type="ECO:0000256" key="6">
    <source>
        <dbReference type="ARBA" id="ARBA00022777"/>
    </source>
</evidence>
<organism evidence="12 13">
    <name type="scientific">Methanoculleus caldifontis</name>
    <dbReference type="NCBI Taxonomy" id="2651577"/>
    <lineage>
        <taxon>Archaea</taxon>
        <taxon>Methanobacteriati</taxon>
        <taxon>Methanobacteriota</taxon>
        <taxon>Stenosarchaea group</taxon>
        <taxon>Methanomicrobia</taxon>
        <taxon>Methanomicrobiales</taxon>
        <taxon>Methanomicrobiaceae</taxon>
        <taxon>Methanoculleus</taxon>
    </lineage>
</organism>
<evidence type="ECO:0000256" key="1">
    <source>
        <dbReference type="ARBA" id="ARBA00000085"/>
    </source>
</evidence>
<dbReference type="RefSeq" id="WP_317063890.1">
    <property type="nucleotide sequence ID" value="NZ_WBKO01000001.1"/>
</dbReference>
<dbReference type="CDD" id="cd06225">
    <property type="entry name" value="HAMP"/>
    <property type="match status" value="1"/>
</dbReference>
<dbReference type="SUPFAM" id="SSF158472">
    <property type="entry name" value="HAMP domain-like"/>
    <property type="match status" value="1"/>
</dbReference>
<evidence type="ECO:0000256" key="3">
    <source>
        <dbReference type="ARBA" id="ARBA00022553"/>
    </source>
</evidence>
<name>A0ABU3WYN8_9EURY</name>
<keyword evidence="3" id="KW-0597">Phosphoprotein</keyword>
<keyword evidence="6 12" id="KW-0418">Kinase</keyword>
<evidence type="ECO:0000313" key="12">
    <source>
        <dbReference type="EMBL" id="MDV2480914.1"/>
    </source>
</evidence>
<keyword evidence="8" id="KW-0902">Two-component regulatory system</keyword>
<dbReference type="Pfam" id="PF02518">
    <property type="entry name" value="HATPase_c"/>
    <property type="match status" value="1"/>
</dbReference>
<evidence type="ECO:0000256" key="2">
    <source>
        <dbReference type="ARBA" id="ARBA00012438"/>
    </source>
</evidence>
<dbReference type="PANTHER" id="PTHR42878:SF7">
    <property type="entry name" value="SENSOR HISTIDINE KINASE GLRK"/>
    <property type="match status" value="1"/>
</dbReference>
<comment type="caution">
    <text evidence="12">The sequence shown here is derived from an EMBL/GenBank/DDBJ whole genome shotgun (WGS) entry which is preliminary data.</text>
</comment>
<dbReference type="PROSITE" id="PS50109">
    <property type="entry name" value="HIS_KIN"/>
    <property type="match status" value="1"/>
</dbReference>
<keyword evidence="13" id="KW-1185">Reference proteome</keyword>
<evidence type="ECO:0000259" key="11">
    <source>
        <dbReference type="PROSITE" id="PS50885"/>
    </source>
</evidence>
<protein>
    <recommendedName>
        <fullName evidence="2">histidine kinase</fullName>
        <ecNumber evidence="2">2.7.13.3</ecNumber>
    </recommendedName>
</protein>
<evidence type="ECO:0000256" key="5">
    <source>
        <dbReference type="ARBA" id="ARBA00022741"/>
    </source>
</evidence>
<gene>
    <name evidence="12" type="ORF">F8E02_02600</name>
</gene>
<dbReference type="SUPFAM" id="SSF55874">
    <property type="entry name" value="ATPase domain of HSP90 chaperone/DNA topoisomerase II/histidine kinase"/>
    <property type="match status" value="1"/>
</dbReference>
<evidence type="ECO:0000256" key="8">
    <source>
        <dbReference type="ARBA" id="ARBA00023012"/>
    </source>
</evidence>
<dbReference type="Pfam" id="PF00672">
    <property type="entry name" value="HAMP"/>
    <property type="match status" value="1"/>
</dbReference>
<feature type="transmembrane region" description="Helical" evidence="9">
    <location>
        <begin position="309"/>
        <end position="331"/>
    </location>
</feature>
<dbReference type="SMART" id="SM00304">
    <property type="entry name" value="HAMP"/>
    <property type="match status" value="1"/>
</dbReference>
<keyword evidence="5" id="KW-0547">Nucleotide-binding</keyword>
<keyword evidence="7" id="KW-0067">ATP-binding</keyword>
<dbReference type="Gene3D" id="3.30.565.10">
    <property type="entry name" value="Histidine kinase-like ATPase, C-terminal domain"/>
    <property type="match status" value="1"/>
</dbReference>
<dbReference type="Proteomes" id="UP001281203">
    <property type="component" value="Unassembled WGS sequence"/>
</dbReference>
<keyword evidence="9" id="KW-0812">Transmembrane</keyword>
<dbReference type="Gene3D" id="6.10.340.10">
    <property type="match status" value="1"/>
</dbReference>
<evidence type="ECO:0000256" key="7">
    <source>
        <dbReference type="ARBA" id="ARBA00022840"/>
    </source>
</evidence>
<dbReference type="InterPro" id="IPR003594">
    <property type="entry name" value="HATPase_dom"/>
</dbReference>
<evidence type="ECO:0000256" key="9">
    <source>
        <dbReference type="SAM" id="Phobius"/>
    </source>
</evidence>
<evidence type="ECO:0000259" key="10">
    <source>
        <dbReference type="PROSITE" id="PS50109"/>
    </source>
</evidence>
<reference evidence="12 13" key="1">
    <citation type="submission" date="2019-10" db="EMBL/GenBank/DDBJ databases">
        <title>Isolation and characterization of Methanoculleus sp. Wushi-C6 from a hot spring well.</title>
        <authorList>
            <person name="Chen S.-C."/>
            <person name="Lan Z.-H."/>
            <person name="You Y.-T."/>
            <person name="Lai M.-C."/>
        </authorList>
    </citation>
    <scope>NUCLEOTIDE SEQUENCE [LARGE SCALE GENOMIC DNA]</scope>
    <source>
        <strain evidence="12 13">Wushi-C6</strain>
    </source>
</reference>
<feature type="domain" description="HAMP" evidence="11">
    <location>
        <begin position="328"/>
        <end position="380"/>
    </location>
</feature>